<feature type="domain" description="DOMON" evidence="2">
    <location>
        <begin position="68"/>
        <end position="146"/>
    </location>
</feature>
<dbReference type="CDD" id="cd09631">
    <property type="entry name" value="DOMON_DOH"/>
    <property type="match status" value="1"/>
</dbReference>
<feature type="signal peptide" evidence="1">
    <location>
        <begin position="1"/>
        <end position="17"/>
    </location>
</feature>
<reference evidence="3 4" key="1">
    <citation type="journal article" date="2018" name="Genome Biol. Evol.">
        <title>Multiple Roots of Fruiting Body Formation in Amoebozoa.</title>
        <authorList>
            <person name="Hillmann F."/>
            <person name="Forbes G."/>
            <person name="Novohradska S."/>
            <person name="Ferling I."/>
            <person name="Riege K."/>
            <person name="Groth M."/>
            <person name="Westermann M."/>
            <person name="Marz M."/>
            <person name="Spaller T."/>
            <person name="Winckler T."/>
            <person name="Schaap P."/>
            <person name="Glockner G."/>
        </authorList>
    </citation>
    <scope>NUCLEOTIDE SEQUENCE [LARGE SCALE GENOMIC DNA]</scope>
    <source>
        <strain evidence="3 4">Jena</strain>
    </source>
</reference>
<dbReference type="AlphaFoldDB" id="A0A2P6NVY7"/>
<dbReference type="InterPro" id="IPR045266">
    <property type="entry name" value="DOH_DOMON"/>
</dbReference>
<keyword evidence="1" id="KW-0732">Signal</keyword>
<feature type="chain" id="PRO_5015157757" description="DOMON domain-containing protein" evidence="1">
    <location>
        <begin position="18"/>
        <end position="230"/>
    </location>
</feature>
<dbReference type="EMBL" id="MDYQ01000014">
    <property type="protein sequence ID" value="PRP88125.1"/>
    <property type="molecule type" value="Genomic_DNA"/>
</dbReference>
<proteinExistence type="predicted"/>
<sequence length="230" mass="24444">MSRTATAILLMVALSSAAFVENYPNCVKLNGDDIRLYWGTNDTHIHFGVGEILLSKPQHFLTSRSASTYTRGWSAFGLSDDGTMNPGTDVYVVSYNAVGDYTIPARHNPPTWDGVQNIGNILYGVNGTHLYAEFNRPLLTVSPDKDIVPAYGSYLDGVHQNHGSLTIDFFSSSVCDVPTSSSATSSTSSVITSSSAVGSTSSSESGKTTNSASHMMLSVSVIICIVSLAL</sequence>
<organism evidence="3 4">
    <name type="scientific">Planoprotostelium fungivorum</name>
    <dbReference type="NCBI Taxonomy" id="1890364"/>
    <lineage>
        <taxon>Eukaryota</taxon>
        <taxon>Amoebozoa</taxon>
        <taxon>Evosea</taxon>
        <taxon>Variosea</taxon>
        <taxon>Cavosteliida</taxon>
        <taxon>Cavosteliaceae</taxon>
        <taxon>Planoprotostelium</taxon>
    </lineage>
</organism>
<evidence type="ECO:0000256" key="1">
    <source>
        <dbReference type="SAM" id="SignalP"/>
    </source>
</evidence>
<keyword evidence="4" id="KW-1185">Reference proteome</keyword>
<evidence type="ECO:0000313" key="3">
    <source>
        <dbReference type="EMBL" id="PRP88125.1"/>
    </source>
</evidence>
<dbReference type="Proteomes" id="UP000241769">
    <property type="component" value="Unassembled WGS sequence"/>
</dbReference>
<dbReference type="InParanoid" id="A0A2P6NVY7"/>
<dbReference type="Pfam" id="PF03351">
    <property type="entry name" value="DOMON"/>
    <property type="match status" value="1"/>
</dbReference>
<protein>
    <recommendedName>
        <fullName evidence="2">DOMON domain-containing protein</fullName>
    </recommendedName>
</protein>
<dbReference type="InterPro" id="IPR005018">
    <property type="entry name" value="DOMON_domain"/>
</dbReference>
<evidence type="ECO:0000259" key="2">
    <source>
        <dbReference type="Pfam" id="PF03351"/>
    </source>
</evidence>
<accession>A0A2P6NVY7</accession>
<evidence type="ECO:0000313" key="4">
    <source>
        <dbReference type="Proteomes" id="UP000241769"/>
    </source>
</evidence>
<name>A0A2P6NVY7_9EUKA</name>
<comment type="caution">
    <text evidence="3">The sequence shown here is derived from an EMBL/GenBank/DDBJ whole genome shotgun (WGS) entry which is preliminary data.</text>
</comment>
<gene>
    <name evidence="3" type="ORF">PROFUN_04216</name>
</gene>